<dbReference type="AlphaFoldDB" id="A0A8S3Q446"/>
<organism evidence="2 3">
    <name type="scientific">Mytilus edulis</name>
    <name type="common">Blue mussel</name>
    <dbReference type="NCBI Taxonomy" id="6550"/>
    <lineage>
        <taxon>Eukaryota</taxon>
        <taxon>Metazoa</taxon>
        <taxon>Spiralia</taxon>
        <taxon>Lophotrochozoa</taxon>
        <taxon>Mollusca</taxon>
        <taxon>Bivalvia</taxon>
        <taxon>Autobranchia</taxon>
        <taxon>Pteriomorphia</taxon>
        <taxon>Mytilida</taxon>
        <taxon>Mytiloidea</taxon>
        <taxon>Mytilidae</taxon>
        <taxon>Mytilinae</taxon>
        <taxon>Mytilus</taxon>
    </lineage>
</organism>
<dbReference type="InterPro" id="IPR022041">
    <property type="entry name" value="Methyltransf_FA"/>
</dbReference>
<dbReference type="Proteomes" id="UP000683360">
    <property type="component" value="Unassembled WGS sequence"/>
</dbReference>
<protein>
    <recommendedName>
        <fullName evidence="1">Farnesoic acid O-methyl transferase domain-containing protein</fullName>
    </recommendedName>
</protein>
<proteinExistence type="predicted"/>
<dbReference type="OrthoDB" id="6146653at2759"/>
<evidence type="ECO:0000313" key="2">
    <source>
        <dbReference type="EMBL" id="CAG2191132.1"/>
    </source>
</evidence>
<feature type="domain" description="Farnesoic acid O-methyl transferase" evidence="1">
    <location>
        <begin position="45"/>
        <end position="173"/>
    </location>
</feature>
<gene>
    <name evidence="2" type="ORF">MEDL_6379</name>
</gene>
<evidence type="ECO:0000313" key="3">
    <source>
        <dbReference type="Proteomes" id="UP000683360"/>
    </source>
</evidence>
<reference evidence="2" key="1">
    <citation type="submission" date="2021-03" db="EMBL/GenBank/DDBJ databases">
        <authorList>
            <person name="Bekaert M."/>
        </authorList>
    </citation>
    <scope>NUCLEOTIDE SEQUENCE</scope>
</reference>
<accession>A0A8S3Q446</accession>
<evidence type="ECO:0000259" key="1">
    <source>
        <dbReference type="Pfam" id="PF12248"/>
    </source>
</evidence>
<comment type="caution">
    <text evidence="2">The sequence shown here is derived from an EMBL/GenBank/DDBJ whole genome shotgun (WGS) entry which is preliminary data.</text>
</comment>
<dbReference type="Pfam" id="PF12248">
    <property type="entry name" value="Methyltransf_FA"/>
    <property type="match status" value="1"/>
</dbReference>
<keyword evidence="3" id="KW-1185">Reference proteome</keyword>
<dbReference type="EMBL" id="CAJPWZ010000354">
    <property type="protein sequence ID" value="CAG2191132.1"/>
    <property type="molecule type" value="Genomic_DNA"/>
</dbReference>
<name>A0A8S3Q446_MYTED</name>
<sequence length="233" mass="25859">MYIVGIHIVNNVLTEDSGYVKASLIADIMNYTIDINRYNLDLKGITLAFEVKACASVHILLSSSDVKNSLLPLYEIRLGGWGNIKSHLLYRADDSLTAESMYLKEVDTPNILNCNVYLPFWISYTGGHIGYGIGLLVGENALSNVINTNKVEVRGIGVLVSYNYGRSAEWKIQLEDKFVGRFDSCSMDNNKADMAAVDDIQCPSQIECATRCGLSKFCMGYNFNSALKRLVQV</sequence>